<keyword evidence="7" id="KW-0333">Golgi apparatus</keyword>
<evidence type="ECO:0000313" key="12">
    <source>
        <dbReference type="EMBL" id="KAJ6215882.1"/>
    </source>
</evidence>
<feature type="compositionally biased region" description="Polar residues" evidence="11">
    <location>
        <begin position="141"/>
        <end position="151"/>
    </location>
</feature>
<dbReference type="PANTHER" id="PTHR21614">
    <property type="entry name" value="SHORT COILED COIL PROTEIN"/>
    <property type="match status" value="1"/>
</dbReference>
<keyword evidence="13" id="KW-1185">Reference proteome</keyword>
<gene>
    <name evidence="12" type="ORF">RDWZM_010382</name>
</gene>
<evidence type="ECO:0000256" key="2">
    <source>
        <dbReference type="ARBA" id="ARBA00004255"/>
    </source>
</evidence>
<accession>A0A9Q0M1W2</accession>
<feature type="compositionally biased region" description="Low complexity" evidence="11">
    <location>
        <begin position="152"/>
        <end position="196"/>
    </location>
</feature>
<name>A0A9Q0M1W2_BLOTA</name>
<evidence type="ECO:0000256" key="1">
    <source>
        <dbReference type="ARBA" id="ARBA00002743"/>
    </source>
</evidence>
<dbReference type="InterPro" id="IPR019357">
    <property type="entry name" value="SCOC"/>
</dbReference>
<evidence type="ECO:0000256" key="6">
    <source>
        <dbReference type="ARBA" id="ARBA00022490"/>
    </source>
</evidence>
<evidence type="ECO:0000256" key="3">
    <source>
        <dbReference type="ARBA" id="ARBA00004514"/>
    </source>
</evidence>
<evidence type="ECO:0000256" key="7">
    <source>
        <dbReference type="ARBA" id="ARBA00023034"/>
    </source>
</evidence>
<evidence type="ECO:0000313" key="13">
    <source>
        <dbReference type="Proteomes" id="UP001142055"/>
    </source>
</evidence>
<reference evidence="12" key="1">
    <citation type="submission" date="2022-12" db="EMBL/GenBank/DDBJ databases">
        <title>Genome assemblies of Blomia tropicalis.</title>
        <authorList>
            <person name="Cui Y."/>
        </authorList>
    </citation>
    <scope>NUCLEOTIDE SEQUENCE</scope>
    <source>
        <tissue evidence="12">Adult mites</tissue>
    </source>
</reference>
<sequence length="196" mass="20881">MAKISNEIESIPLADDDTTDEVTDADILRLNLGCLNLDKSNTVSKQSESSNESIPYISGLAMLSNSSSSPAQPSSLDIEMNPDNAEEKERLITQVLEVQNTLDDLSLRWDNVKEENLKLKAETQVLGQYIENLVSASSVFQSTSPKMGTNKSSTSSMANSSGSVNVQNNSETNGAAAATTTTAKNETAGTTNSILV</sequence>
<dbReference type="GO" id="GO:0005802">
    <property type="term" value="C:trans-Golgi network"/>
    <property type="evidence" value="ECO:0007669"/>
    <property type="project" value="TreeGrafter"/>
</dbReference>
<evidence type="ECO:0000256" key="5">
    <source>
        <dbReference type="ARBA" id="ARBA00010880"/>
    </source>
</evidence>
<keyword evidence="8 10" id="KW-0175">Coiled coil</keyword>
<keyword evidence="6" id="KW-0963">Cytoplasm</keyword>
<organism evidence="12 13">
    <name type="scientific">Blomia tropicalis</name>
    <name type="common">Mite</name>
    <dbReference type="NCBI Taxonomy" id="40697"/>
    <lineage>
        <taxon>Eukaryota</taxon>
        <taxon>Metazoa</taxon>
        <taxon>Ecdysozoa</taxon>
        <taxon>Arthropoda</taxon>
        <taxon>Chelicerata</taxon>
        <taxon>Arachnida</taxon>
        <taxon>Acari</taxon>
        <taxon>Acariformes</taxon>
        <taxon>Sarcoptiformes</taxon>
        <taxon>Astigmata</taxon>
        <taxon>Glycyphagoidea</taxon>
        <taxon>Echimyopodidae</taxon>
        <taxon>Blomia</taxon>
    </lineage>
</organism>
<dbReference type="Proteomes" id="UP001142055">
    <property type="component" value="Chromosome 4"/>
</dbReference>
<dbReference type="Gene3D" id="1.20.5.170">
    <property type="match status" value="1"/>
</dbReference>
<protein>
    <submittedName>
        <fullName evidence="12">Uncharacterized protein</fullName>
    </submittedName>
</protein>
<dbReference type="EMBL" id="JAPWDV010000004">
    <property type="protein sequence ID" value="KAJ6215882.1"/>
    <property type="molecule type" value="Genomic_DNA"/>
</dbReference>
<dbReference type="Pfam" id="PF10224">
    <property type="entry name" value="DUF2205"/>
    <property type="match status" value="1"/>
</dbReference>
<comment type="subcellular location">
    <subcellularLocation>
        <location evidence="3">Cytoplasm</location>
        <location evidence="3">Cytosol</location>
    </subcellularLocation>
    <subcellularLocation>
        <location evidence="2">Golgi apparatus membrane</location>
        <topology evidence="2">Peripheral membrane protein</topology>
        <orientation evidence="2">Cytoplasmic side</orientation>
    </subcellularLocation>
    <subcellularLocation>
        <location evidence="4">Golgi apparatus</location>
        <location evidence="4">trans-Golgi network</location>
    </subcellularLocation>
</comment>
<evidence type="ECO:0000256" key="4">
    <source>
        <dbReference type="ARBA" id="ARBA00004601"/>
    </source>
</evidence>
<evidence type="ECO:0000256" key="10">
    <source>
        <dbReference type="SAM" id="Coils"/>
    </source>
</evidence>
<proteinExistence type="inferred from homology"/>
<dbReference type="GO" id="GO:0005829">
    <property type="term" value="C:cytosol"/>
    <property type="evidence" value="ECO:0007669"/>
    <property type="project" value="UniProtKB-SubCell"/>
</dbReference>
<dbReference type="GO" id="GO:0000139">
    <property type="term" value="C:Golgi membrane"/>
    <property type="evidence" value="ECO:0007669"/>
    <property type="project" value="UniProtKB-SubCell"/>
</dbReference>
<dbReference type="AlphaFoldDB" id="A0A9Q0M1W2"/>
<comment type="caution">
    <text evidence="12">The sequence shown here is derived from an EMBL/GenBank/DDBJ whole genome shotgun (WGS) entry which is preliminary data.</text>
</comment>
<keyword evidence="9" id="KW-0472">Membrane</keyword>
<comment type="function">
    <text evidence="1">Positive regulator of amino acid starvation-induced autophagy.</text>
</comment>
<dbReference type="OMA" id="GTIRINH"/>
<comment type="similarity">
    <text evidence="5">Belongs to the SCOC family.</text>
</comment>
<evidence type="ECO:0000256" key="8">
    <source>
        <dbReference type="ARBA" id="ARBA00023054"/>
    </source>
</evidence>
<dbReference type="PANTHER" id="PTHR21614:SF0">
    <property type="entry name" value="GEO08385P1"/>
    <property type="match status" value="1"/>
</dbReference>
<evidence type="ECO:0000256" key="11">
    <source>
        <dbReference type="SAM" id="MobiDB-lite"/>
    </source>
</evidence>
<evidence type="ECO:0000256" key="9">
    <source>
        <dbReference type="ARBA" id="ARBA00023136"/>
    </source>
</evidence>
<feature type="coiled-coil region" evidence="10">
    <location>
        <begin position="88"/>
        <end position="122"/>
    </location>
</feature>
<feature type="region of interest" description="Disordered" evidence="11">
    <location>
        <begin position="141"/>
        <end position="196"/>
    </location>
</feature>